<protein>
    <recommendedName>
        <fullName evidence="4">Flagellar hook-length control protein FliK</fullName>
    </recommendedName>
</protein>
<organism evidence="2 3">
    <name type="scientific">Oenococcus sicerae</name>
    <dbReference type="NCBI Taxonomy" id="2203724"/>
    <lineage>
        <taxon>Bacteria</taxon>
        <taxon>Bacillati</taxon>
        <taxon>Bacillota</taxon>
        <taxon>Bacilli</taxon>
        <taxon>Lactobacillales</taxon>
        <taxon>Lactobacillaceae</taxon>
        <taxon>Oenococcus</taxon>
    </lineage>
</organism>
<name>A0ABX5QLS0_9LACO</name>
<sequence length="239" mass="25462">MKLTAVLHRIIIGKKDQKTVTAGKAPAQEINPVSSAPAIPSSTAAINISEADYPKQQRTFVEDPNEIAALNQPTNDQFHTHRAQSPTIDVTELTDKIARLNQNQRLVVENLIDQLNQSQAALAAVQSAEPVLTKAAASSLPSLSGKVASSGPVLTKTDASSIGPSPAAPSVSEMISDFAKETALSQANTSSYAEQAENQDYQAPETDSQLDQARYQILSLIKDPKSIDQISALIADEFS</sequence>
<evidence type="ECO:0000256" key="1">
    <source>
        <dbReference type="SAM" id="MobiDB-lite"/>
    </source>
</evidence>
<dbReference type="RefSeq" id="WP_128686054.1">
    <property type="nucleotide sequence ID" value="NZ_CP029684.2"/>
</dbReference>
<dbReference type="Proteomes" id="UP000286907">
    <property type="component" value="Chromosome"/>
</dbReference>
<accession>A0ABX5QLS0</accession>
<keyword evidence="3" id="KW-1185">Reference proteome</keyword>
<gene>
    <name evidence="2" type="ORF">DLJ48_03825</name>
</gene>
<proteinExistence type="predicted"/>
<reference evidence="2 3" key="1">
    <citation type="journal article" date="2019" name="Syst. Appl. Microbiol.">
        <title>Oenococcus sicerae sp. nov., isolated from French cider.</title>
        <authorList>
            <person name="Cousin F.J."/>
            <person name="Le Guellec R."/>
            <person name="Chagnot C."/>
            <person name="Goux D."/>
            <person name="Dalmasso M."/>
            <person name="Laplace J.M."/>
            <person name="Cretenet M."/>
        </authorList>
    </citation>
    <scope>NUCLEOTIDE SEQUENCE [LARGE SCALE GENOMIC DNA]</scope>
    <source>
        <strain evidence="2 3">UCMA 15228</strain>
    </source>
</reference>
<evidence type="ECO:0008006" key="4">
    <source>
        <dbReference type="Google" id="ProtNLM"/>
    </source>
</evidence>
<evidence type="ECO:0000313" key="3">
    <source>
        <dbReference type="Proteomes" id="UP000286907"/>
    </source>
</evidence>
<evidence type="ECO:0000313" key="2">
    <source>
        <dbReference type="EMBL" id="QAS69708.1"/>
    </source>
</evidence>
<dbReference type="EMBL" id="CP029684">
    <property type="protein sequence ID" value="QAS69708.1"/>
    <property type="molecule type" value="Genomic_DNA"/>
</dbReference>
<feature type="region of interest" description="Disordered" evidence="1">
    <location>
        <begin position="186"/>
        <end position="208"/>
    </location>
</feature>